<dbReference type="SUPFAM" id="SSF54427">
    <property type="entry name" value="NTF2-like"/>
    <property type="match status" value="1"/>
</dbReference>
<dbReference type="AlphaFoldDB" id="A0A858SSF3"/>
<dbReference type="Pfam" id="PF12680">
    <property type="entry name" value="SnoaL_2"/>
    <property type="match status" value="1"/>
</dbReference>
<proteinExistence type="predicted"/>
<name>A0A858SSF3_9RHOB</name>
<dbReference type="KEGG" id="rpon:G3256_04850"/>
<protein>
    <submittedName>
        <fullName evidence="2">Nuclear transport factor 2 family protein</fullName>
    </submittedName>
</protein>
<gene>
    <name evidence="2" type="ORF">G3256_04850</name>
</gene>
<evidence type="ECO:0000259" key="1">
    <source>
        <dbReference type="Pfam" id="PF12680"/>
    </source>
</evidence>
<sequence>MSLPEPLSFARDWQAAWNSHDLDRVLARYTDDIRFRSSKAQTLVGRGLIEGKDALRDYWRQALEAQPTLAFRVQDVFGGYQMIVITYLNHRDVLAAETLYFNEEGLVYRAAASHRDI</sequence>
<evidence type="ECO:0000313" key="2">
    <source>
        <dbReference type="EMBL" id="QJF50531.1"/>
    </source>
</evidence>
<reference evidence="2 3" key="1">
    <citation type="submission" date="2020-02" db="EMBL/GenBank/DDBJ databases">
        <title>Genome sequence of Roseobacter ponti.</title>
        <authorList>
            <person name="Hollensteiner J."/>
            <person name="Schneider D."/>
            <person name="Poehlein A."/>
            <person name="Daniel R."/>
        </authorList>
    </citation>
    <scope>NUCLEOTIDE SEQUENCE [LARGE SCALE GENOMIC DNA]</scope>
    <source>
        <strain evidence="2 3">DSM 106830</strain>
    </source>
</reference>
<dbReference type="RefSeq" id="WP_169639748.1">
    <property type="nucleotide sequence ID" value="NZ_CP048788.1"/>
</dbReference>
<evidence type="ECO:0000313" key="3">
    <source>
        <dbReference type="Proteomes" id="UP000503308"/>
    </source>
</evidence>
<dbReference type="Gene3D" id="3.10.450.50">
    <property type="match status" value="1"/>
</dbReference>
<feature type="domain" description="SnoaL-like" evidence="1">
    <location>
        <begin position="11"/>
        <end position="89"/>
    </location>
</feature>
<dbReference type="InterPro" id="IPR032710">
    <property type="entry name" value="NTF2-like_dom_sf"/>
</dbReference>
<organism evidence="2 3">
    <name type="scientific">Roseobacter ponti</name>
    <dbReference type="NCBI Taxonomy" id="1891787"/>
    <lineage>
        <taxon>Bacteria</taxon>
        <taxon>Pseudomonadati</taxon>
        <taxon>Pseudomonadota</taxon>
        <taxon>Alphaproteobacteria</taxon>
        <taxon>Rhodobacterales</taxon>
        <taxon>Roseobacteraceae</taxon>
        <taxon>Roseobacter</taxon>
    </lineage>
</organism>
<accession>A0A858SSF3</accession>
<keyword evidence="3" id="KW-1185">Reference proteome</keyword>
<dbReference type="Proteomes" id="UP000503308">
    <property type="component" value="Chromosome"/>
</dbReference>
<dbReference type="InterPro" id="IPR037401">
    <property type="entry name" value="SnoaL-like"/>
</dbReference>
<dbReference type="EMBL" id="CP048788">
    <property type="protein sequence ID" value="QJF50531.1"/>
    <property type="molecule type" value="Genomic_DNA"/>
</dbReference>